<organism evidence="3 4">
    <name type="scientific">Geomicrobium sediminis</name>
    <dbReference type="NCBI Taxonomy" id="1347788"/>
    <lineage>
        <taxon>Bacteria</taxon>
        <taxon>Bacillati</taxon>
        <taxon>Bacillota</taxon>
        <taxon>Bacilli</taxon>
        <taxon>Bacillales</taxon>
        <taxon>Geomicrobium</taxon>
    </lineage>
</organism>
<dbReference type="SUPFAM" id="SSF51735">
    <property type="entry name" value="NAD(P)-binding Rossmann-fold domains"/>
    <property type="match status" value="1"/>
</dbReference>
<sequence>MKSEYVVIGLGRFGMSVAKTLIQNGHEVLAIDKDEHTVQEISSDATYAVQIDSTDEMALEQLGIHKYAHAIVGIGEDLQASILTTLLLKEMEVGRITAKAKDEHHGKVLSKIGADHVIFPERDMGKRLGNLLSSNNLIDYLELSVDYNMEEIRAPRGMGGKTILELDLNRKYGCIIIAIKDEFEKVNISPNANDLIREGDILMIVGKHQAIQKLHKDYTKH</sequence>
<dbReference type="InterPro" id="IPR050721">
    <property type="entry name" value="Trk_Ktr_HKT_K-transport"/>
</dbReference>
<dbReference type="Pfam" id="PF02254">
    <property type="entry name" value="TrkA_N"/>
    <property type="match status" value="1"/>
</dbReference>
<dbReference type="PROSITE" id="PS51201">
    <property type="entry name" value="RCK_N"/>
    <property type="match status" value="1"/>
</dbReference>
<dbReference type="Pfam" id="PF02080">
    <property type="entry name" value="TrkA_C"/>
    <property type="match status" value="1"/>
</dbReference>
<dbReference type="InterPro" id="IPR036721">
    <property type="entry name" value="RCK_C_sf"/>
</dbReference>
<evidence type="ECO:0000259" key="2">
    <source>
        <dbReference type="PROSITE" id="PS51202"/>
    </source>
</evidence>
<reference evidence="3 4" key="1">
    <citation type="submission" date="2021-01" db="EMBL/GenBank/DDBJ databases">
        <title>Genomic Encyclopedia of Type Strains, Phase IV (KMG-IV): sequencing the most valuable type-strain genomes for metagenomic binning, comparative biology and taxonomic classification.</title>
        <authorList>
            <person name="Goeker M."/>
        </authorList>
    </citation>
    <scope>NUCLEOTIDE SEQUENCE [LARGE SCALE GENOMIC DNA]</scope>
    <source>
        <strain evidence="3 4">DSM 25540</strain>
    </source>
</reference>
<dbReference type="PROSITE" id="PS51202">
    <property type="entry name" value="RCK_C"/>
    <property type="match status" value="1"/>
</dbReference>
<proteinExistence type="predicted"/>
<dbReference type="Gene3D" id="3.40.50.720">
    <property type="entry name" value="NAD(P)-binding Rossmann-like Domain"/>
    <property type="match status" value="1"/>
</dbReference>
<accession>A0ABS2P9G7</accession>
<feature type="domain" description="RCK C-terminal" evidence="2">
    <location>
        <begin position="135"/>
        <end position="220"/>
    </location>
</feature>
<evidence type="ECO:0000313" key="4">
    <source>
        <dbReference type="Proteomes" id="UP000741863"/>
    </source>
</evidence>
<keyword evidence="4" id="KW-1185">Reference proteome</keyword>
<dbReference type="EMBL" id="JAFBEC010000003">
    <property type="protein sequence ID" value="MBM7632049.1"/>
    <property type="molecule type" value="Genomic_DNA"/>
</dbReference>
<comment type="caution">
    <text evidence="3">The sequence shown here is derived from an EMBL/GenBank/DDBJ whole genome shotgun (WGS) entry which is preliminary data.</text>
</comment>
<feature type="domain" description="RCK N-terminal" evidence="1">
    <location>
        <begin position="2"/>
        <end position="118"/>
    </location>
</feature>
<dbReference type="InterPro" id="IPR036291">
    <property type="entry name" value="NAD(P)-bd_dom_sf"/>
</dbReference>
<dbReference type="SUPFAM" id="SSF116726">
    <property type="entry name" value="TrkA C-terminal domain-like"/>
    <property type="match status" value="1"/>
</dbReference>
<evidence type="ECO:0000259" key="1">
    <source>
        <dbReference type="PROSITE" id="PS51201"/>
    </source>
</evidence>
<gene>
    <name evidence="3" type="ORF">JOD17_001142</name>
</gene>
<dbReference type="Gene3D" id="3.30.70.1450">
    <property type="entry name" value="Regulator of K+ conductance, C-terminal domain"/>
    <property type="match status" value="1"/>
</dbReference>
<dbReference type="RefSeq" id="WP_204696117.1">
    <property type="nucleotide sequence ID" value="NZ_JAFBEC010000003.1"/>
</dbReference>
<dbReference type="Proteomes" id="UP000741863">
    <property type="component" value="Unassembled WGS sequence"/>
</dbReference>
<evidence type="ECO:0000313" key="3">
    <source>
        <dbReference type="EMBL" id="MBM7632049.1"/>
    </source>
</evidence>
<dbReference type="InterPro" id="IPR006037">
    <property type="entry name" value="RCK_C"/>
</dbReference>
<dbReference type="InterPro" id="IPR003148">
    <property type="entry name" value="RCK_N"/>
</dbReference>
<protein>
    <submittedName>
        <fullName evidence="3">Trk system potassium uptake protein TrkA</fullName>
    </submittedName>
</protein>
<dbReference type="PANTHER" id="PTHR43833:SF7">
    <property type="entry name" value="KTR SYSTEM POTASSIUM UPTAKE PROTEIN C"/>
    <property type="match status" value="1"/>
</dbReference>
<name>A0ABS2P9G7_9BACL</name>
<dbReference type="PANTHER" id="PTHR43833">
    <property type="entry name" value="POTASSIUM CHANNEL PROTEIN 2-RELATED-RELATED"/>
    <property type="match status" value="1"/>
</dbReference>